<evidence type="ECO:0000313" key="2">
    <source>
        <dbReference type="EnsemblPlants" id="Zm00001eb096810_P001"/>
    </source>
</evidence>
<dbReference type="InParanoid" id="A0A804MM61"/>
<proteinExistence type="predicted"/>
<dbReference type="Gramene" id="Zm00001eb096810_T001">
    <property type="protein sequence ID" value="Zm00001eb096810_P001"/>
    <property type="gene ID" value="Zm00001eb096810"/>
</dbReference>
<reference evidence="3" key="1">
    <citation type="submission" date="2015-12" db="EMBL/GenBank/DDBJ databases">
        <title>Update maize B73 reference genome by single molecule sequencing technologies.</title>
        <authorList>
            <consortium name="Maize Genome Sequencing Project"/>
            <person name="Ware D."/>
        </authorList>
    </citation>
    <scope>NUCLEOTIDE SEQUENCE [LARGE SCALE GENOMIC DNA]</scope>
    <source>
        <strain evidence="3">cv. B73</strain>
    </source>
</reference>
<dbReference type="AlphaFoldDB" id="A0A804MM61"/>
<dbReference type="Proteomes" id="UP000007305">
    <property type="component" value="Chromosome 2"/>
</dbReference>
<dbReference type="EnsemblPlants" id="Zm00001eb096810_T001">
    <property type="protein sequence ID" value="Zm00001eb096810_P001"/>
    <property type="gene ID" value="Zm00001eb096810"/>
</dbReference>
<organism evidence="2 3">
    <name type="scientific">Zea mays</name>
    <name type="common">Maize</name>
    <dbReference type="NCBI Taxonomy" id="4577"/>
    <lineage>
        <taxon>Eukaryota</taxon>
        <taxon>Viridiplantae</taxon>
        <taxon>Streptophyta</taxon>
        <taxon>Embryophyta</taxon>
        <taxon>Tracheophyta</taxon>
        <taxon>Spermatophyta</taxon>
        <taxon>Magnoliopsida</taxon>
        <taxon>Liliopsida</taxon>
        <taxon>Poales</taxon>
        <taxon>Poaceae</taxon>
        <taxon>PACMAD clade</taxon>
        <taxon>Panicoideae</taxon>
        <taxon>Andropogonodae</taxon>
        <taxon>Andropogoneae</taxon>
        <taxon>Tripsacinae</taxon>
        <taxon>Zea</taxon>
    </lineage>
</organism>
<keyword evidence="3" id="KW-1185">Reference proteome</keyword>
<name>A0A804MM61_MAIZE</name>
<feature type="region of interest" description="Disordered" evidence="1">
    <location>
        <begin position="31"/>
        <end position="91"/>
    </location>
</feature>
<accession>A0A804MM61</accession>
<protein>
    <submittedName>
        <fullName evidence="2">Uncharacterized protein</fullName>
    </submittedName>
</protein>
<evidence type="ECO:0000313" key="3">
    <source>
        <dbReference type="Proteomes" id="UP000007305"/>
    </source>
</evidence>
<reference evidence="2" key="2">
    <citation type="submission" date="2019-07" db="EMBL/GenBank/DDBJ databases">
        <authorList>
            <person name="Seetharam A."/>
            <person name="Woodhouse M."/>
            <person name="Cannon E."/>
        </authorList>
    </citation>
    <scope>NUCLEOTIDE SEQUENCE [LARGE SCALE GENOMIC DNA]</scope>
    <source>
        <strain evidence="2">cv. B73</strain>
    </source>
</reference>
<evidence type="ECO:0000256" key="1">
    <source>
        <dbReference type="SAM" id="MobiDB-lite"/>
    </source>
</evidence>
<sequence>MSHDLSPRIHHYSVLFFLNLSCPLYPPRRRRHAPAGAPLDTAKPLSPRPGAPSHSRAPSLECRRTPVPLPRSAAPPSEARSLGAQPHAASEHSPLIGMPHVTITSLLGAQHGAAAPVPMSWPATVASERPAQPSAQPSCFPAKRFSLQVFGIIRRKY</sequence>
<reference evidence="2" key="3">
    <citation type="submission" date="2021-05" db="UniProtKB">
        <authorList>
            <consortium name="EnsemblPlants"/>
        </authorList>
    </citation>
    <scope>IDENTIFICATION</scope>
    <source>
        <strain evidence="2">cv. B73</strain>
    </source>
</reference>